<dbReference type="Gene3D" id="3.10.105.10">
    <property type="entry name" value="Dipeptide-binding Protein, Domain 3"/>
    <property type="match status" value="1"/>
</dbReference>
<dbReference type="GO" id="GO:0042597">
    <property type="term" value="C:periplasmic space"/>
    <property type="evidence" value="ECO:0007669"/>
    <property type="project" value="UniProtKB-ARBA"/>
</dbReference>
<dbReference type="Gene3D" id="3.90.76.10">
    <property type="entry name" value="Dipeptide-binding Protein, Domain 1"/>
    <property type="match status" value="1"/>
</dbReference>
<comment type="similarity">
    <text evidence="2">Belongs to the bacterial solute-binding protein 5 family.</text>
</comment>
<dbReference type="SUPFAM" id="SSF53850">
    <property type="entry name" value="Periplasmic binding protein-like II"/>
    <property type="match status" value="1"/>
</dbReference>
<accession>A0A846LDR4</accession>
<dbReference type="InterPro" id="IPR030678">
    <property type="entry name" value="Peptide/Ni-bd"/>
</dbReference>
<dbReference type="GO" id="GO:0015833">
    <property type="term" value="P:peptide transport"/>
    <property type="evidence" value="ECO:0007669"/>
    <property type="project" value="TreeGrafter"/>
</dbReference>
<organism evidence="7 8">
    <name type="scientific">Modestobacter marinus</name>
    <dbReference type="NCBI Taxonomy" id="477641"/>
    <lineage>
        <taxon>Bacteria</taxon>
        <taxon>Bacillati</taxon>
        <taxon>Actinomycetota</taxon>
        <taxon>Actinomycetes</taxon>
        <taxon>Geodermatophilales</taxon>
        <taxon>Geodermatophilaceae</taxon>
        <taxon>Modestobacter</taxon>
    </lineage>
</organism>
<dbReference type="GO" id="GO:0030313">
    <property type="term" value="C:cell envelope"/>
    <property type="evidence" value="ECO:0007669"/>
    <property type="project" value="UniProtKB-SubCell"/>
</dbReference>
<dbReference type="RefSeq" id="WP_166753882.1">
    <property type="nucleotide sequence ID" value="NZ_BAABJU010000010.1"/>
</dbReference>
<evidence type="ECO:0000259" key="6">
    <source>
        <dbReference type="Pfam" id="PF00496"/>
    </source>
</evidence>
<dbReference type="Pfam" id="PF00496">
    <property type="entry name" value="SBP_bac_5"/>
    <property type="match status" value="1"/>
</dbReference>
<dbReference type="GO" id="GO:1904680">
    <property type="term" value="F:peptide transmembrane transporter activity"/>
    <property type="evidence" value="ECO:0007669"/>
    <property type="project" value="TreeGrafter"/>
</dbReference>
<dbReference type="InterPro" id="IPR000914">
    <property type="entry name" value="SBP_5_dom"/>
</dbReference>
<evidence type="ECO:0000313" key="7">
    <source>
        <dbReference type="EMBL" id="NIH66273.1"/>
    </source>
</evidence>
<evidence type="ECO:0000256" key="2">
    <source>
        <dbReference type="ARBA" id="ARBA00005695"/>
    </source>
</evidence>
<dbReference type="PANTHER" id="PTHR30290:SF10">
    <property type="entry name" value="PERIPLASMIC OLIGOPEPTIDE-BINDING PROTEIN-RELATED"/>
    <property type="match status" value="1"/>
</dbReference>
<gene>
    <name evidence="7" type="ORF">FB380_000719</name>
</gene>
<proteinExistence type="inferred from homology"/>
<dbReference type="AlphaFoldDB" id="A0A846LDR4"/>
<dbReference type="Proteomes" id="UP000552836">
    <property type="component" value="Unassembled WGS sequence"/>
</dbReference>
<dbReference type="GO" id="GO:0043190">
    <property type="term" value="C:ATP-binding cassette (ABC) transporter complex"/>
    <property type="evidence" value="ECO:0007669"/>
    <property type="project" value="InterPro"/>
</dbReference>
<keyword evidence="4 5" id="KW-0732">Signal</keyword>
<evidence type="ECO:0000256" key="4">
    <source>
        <dbReference type="ARBA" id="ARBA00022729"/>
    </source>
</evidence>
<name>A0A846LDR4_9ACTN</name>
<dbReference type="Gene3D" id="3.40.190.10">
    <property type="entry name" value="Periplasmic binding protein-like II"/>
    <property type="match status" value="1"/>
</dbReference>
<dbReference type="PROSITE" id="PS51257">
    <property type="entry name" value="PROKAR_LIPOPROTEIN"/>
    <property type="match status" value="1"/>
</dbReference>
<dbReference type="InterPro" id="IPR039424">
    <property type="entry name" value="SBP_5"/>
</dbReference>
<protein>
    <submittedName>
        <fullName evidence="7">Peptide/nickel transport system substrate-binding protein</fullName>
    </submittedName>
</protein>
<sequence length="547" mass="58645">MNSVSRSGRRALVATAGITAMALALSACGGDSDSDGEGGGSGGGALTIGTTDKITTIDPAGSYDNGSFAVMNQVYPFLMNTPYGSPDVEPDIAESAEFTSPTEYTVTLKDGLTFANGNELTASDVKFSFDRMVAINDENGPASLLYNLESVDAPDDTTVVFNLKSENDQVFPQILSSPAGPIVDEDVFAADALTPDQEIVDGNAFAGPYAITNYDQNNLVSYEAFDGYQGLLGAPETDTVNVAYYTDASNLKLDVQEGNIDVAWRSLSATDIEDLRGNDQVQVLDGPGGEIRYITFNFDTQPYGATTAEADPAKALAVRQAVADLIDREELADQVYKGTYTPLYSYVPEGLTGAIEPLMEQYGDGSGGADADKAAQRLQAAGVETPVELNLQFSNDHYGPSSGDEYALIKNQLESTGLFTVNLQTTEWVQYSKDRTTDVYPAYQLGWFPDYSDADNYLTPFFLTENFLSNHYSDQEVNDLILQQATTADPAERQALIEEIQTKVAEDLSTVPYLQGAQVAVVGTDVSGAEDTLDASFKFRYGALSKG</sequence>
<evidence type="ECO:0000256" key="1">
    <source>
        <dbReference type="ARBA" id="ARBA00004196"/>
    </source>
</evidence>
<reference evidence="7 8" key="1">
    <citation type="submission" date="2020-02" db="EMBL/GenBank/DDBJ databases">
        <title>Sequencing the genomes of 1000 actinobacteria strains.</title>
        <authorList>
            <person name="Klenk H.-P."/>
        </authorList>
    </citation>
    <scope>NUCLEOTIDE SEQUENCE [LARGE SCALE GENOMIC DNA]</scope>
    <source>
        <strain evidence="7 8">DSM 45201</strain>
    </source>
</reference>
<evidence type="ECO:0000313" key="8">
    <source>
        <dbReference type="Proteomes" id="UP000552836"/>
    </source>
</evidence>
<dbReference type="PIRSF" id="PIRSF002741">
    <property type="entry name" value="MppA"/>
    <property type="match status" value="1"/>
</dbReference>
<feature type="signal peptide" evidence="5">
    <location>
        <begin position="1"/>
        <end position="29"/>
    </location>
</feature>
<keyword evidence="3" id="KW-0813">Transport</keyword>
<feature type="domain" description="Solute-binding protein family 5" evidence="6">
    <location>
        <begin position="88"/>
        <end position="466"/>
    </location>
</feature>
<comment type="subcellular location">
    <subcellularLocation>
        <location evidence="1">Cell envelope</location>
    </subcellularLocation>
</comment>
<dbReference type="EMBL" id="JAAMPA010000001">
    <property type="protein sequence ID" value="NIH66273.1"/>
    <property type="molecule type" value="Genomic_DNA"/>
</dbReference>
<evidence type="ECO:0000256" key="5">
    <source>
        <dbReference type="SAM" id="SignalP"/>
    </source>
</evidence>
<comment type="caution">
    <text evidence="7">The sequence shown here is derived from an EMBL/GenBank/DDBJ whole genome shotgun (WGS) entry which is preliminary data.</text>
</comment>
<feature type="chain" id="PRO_5039568880" evidence="5">
    <location>
        <begin position="30"/>
        <end position="547"/>
    </location>
</feature>
<dbReference type="PANTHER" id="PTHR30290">
    <property type="entry name" value="PERIPLASMIC BINDING COMPONENT OF ABC TRANSPORTER"/>
    <property type="match status" value="1"/>
</dbReference>
<evidence type="ECO:0000256" key="3">
    <source>
        <dbReference type="ARBA" id="ARBA00022448"/>
    </source>
</evidence>